<organism evidence="3 4">
    <name type="scientific">Microtetraspora malaysiensis</name>
    <dbReference type="NCBI Taxonomy" id="161358"/>
    <lineage>
        <taxon>Bacteria</taxon>
        <taxon>Bacillati</taxon>
        <taxon>Actinomycetota</taxon>
        <taxon>Actinomycetes</taxon>
        <taxon>Streptosporangiales</taxon>
        <taxon>Streptosporangiaceae</taxon>
        <taxon>Microtetraspora</taxon>
    </lineage>
</organism>
<feature type="chain" id="PRO_5045616387" evidence="2">
    <location>
        <begin position="30"/>
        <end position="147"/>
    </location>
</feature>
<proteinExistence type="predicted"/>
<keyword evidence="4" id="KW-1185">Reference proteome</keyword>
<dbReference type="EMBL" id="JBIASD010000010">
    <property type="protein sequence ID" value="MFF3667384.1"/>
    <property type="molecule type" value="Genomic_DNA"/>
</dbReference>
<gene>
    <name evidence="3" type="ORF">ACFYXI_17445</name>
</gene>
<evidence type="ECO:0000313" key="3">
    <source>
        <dbReference type="EMBL" id="MFF3667384.1"/>
    </source>
</evidence>
<name>A0ABW6SQX3_9ACTN</name>
<evidence type="ECO:0000313" key="4">
    <source>
        <dbReference type="Proteomes" id="UP001602013"/>
    </source>
</evidence>
<feature type="region of interest" description="Disordered" evidence="1">
    <location>
        <begin position="26"/>
        <end position="66"/>
    </location>
</feature>
<evidence type="ECO:0000256" key="2">
    <source>
        <dbReference type="SAM" id="SignalP"/>
    </source>
</evidence>
<feature type="compositionally biased region" description="Basic and acidic residues" evidence="1">
    <location>
        <begin position="54"/>
        <end position="63"/>
    </location>
</feature>
<keyword evidence="2" id="KW-0732">Signal</keyword>
<accession>A0ABW6SQX3</accession>
<evidence type="ECO:0000256" key="1">
    <source>
        <dbReference type="SAM" id="MobiDB-lite"/>
    </source>
</evidence>
<protein>
    <submittedName>
        <fullName evidence="3">Uncharacterized protein</fullName>
    </submittedName>
</protein>
<dbReference type="Proteomes" id="UP001602013">
    <property type="component" value="Unassembled WGS sequence"/>
</dbReference>
<comment type="caution">
    <text evidence="3">The sequence shown here is derived from an EMBL/GenBank/DDBJ whole genome shotgun (WGS) entry which is preliminary data.</text>
</comment>
<dbReference type="RefSeq" id="WP_387412323.1">
    <property type="nucleotide sequence ID" value="NZ_JBIASD010000010.1"/>
</dbReference>
<sequence>MRTIRRTAAMAATLLIAIGGTASTSVASASTDPVSGTPASHLPASAGAPAPVKPKGDTVDPRKVGWTSAKPIRNGRYLRVTWWSGVEPCTVLDRVRVKETRKKVTVTLYEGRGKDAQMCVMIAVRKSTIVKLRAPLGDRKVVDGAVR</sequence>
<reference evidence="3 4" key="1">
    <citation type="submission" date="2024-10" db="EMBL/GenBank/DDBJ databases">
        <title>The Natural Products Discovery Center: Release of the First 8490 Sequenced Strains for Exploring Actinobacteria Biosynthetic Diversity.</title>
        <authorList>
            <person name="Kalkreuter E."/>
            <person name="Kautsar S.A."/>
            <person name="Yang D."/>
            <person name="Bader C.D."/>
            <person name="Teijaro C.N."/>
            <person name="Fluegel L."/>
            <person name="Davis C.M."/>
            <person name="Simpson J.R."/>
            <person name="Lauterbach L."/>
            <person name="Steele A.D."/>
            <person name="Gui C."/>
            <person name="Meng S."/>
            <person name="Li G."/>
            <person name="Viehrig K."/>
            <person name="Ye F."/>
            <person name="Su P."/>
            <person name="Kiefer A.F."/>
            <person name="Nichols A."/>
            <person name="Cepeda A.J."/>
            <person name="Yan W."/>
            <person name="Fan B."/>
            <person name="Jiang Y."/>
            <person name="Adhikari A."/>
            <person name="Zheng C.-J."/>
            <person name="Schuster L."/>
            <person name="Cowan T.M."/>
            <person name="Smanski M.J."/>
            <person name="Chevrette M.G."/>
            <person name="De Carvalho L.P.S."/>
            <person name="Shen B."/>
        </authorList>
    </citation>
    <scope>NUCLEOTIDE SEQUENCE [LARGE SCALE GENOMIC DNA]</scope>
    <source>
        <strain evidence="3 4">NPDC002173</strain>
    </source>
</reference>
<feature type="signal peptide" evidence="2">
    <location>
        <begin position="1"/>
        <end position="29"/>
    </location>
</feature>